<reference evidence="2 3" key="1">
    <citation type="submission" date="2019-09" db="EMBL/GenBank/DDBJ databases">
        <title>Non-baumannii Acinetobacter spp. carrying blaNDM-1 isolated in China.</title>
        <authorList>
            <person name="Cui C."/>
            <person name="Chen C."/>
            <person name="Sun J."/>
            <person name="Liu Y."/>
        </authorList>
    </citation>
    <scope>NUCLEOTIDE SEQUENCE [LARGE SCALE GENOMIC DNA]</scope>
    <source>
        <strain evidence="2 3">B18</strain>
        <plasmid evidence="3">pb18-1</plasmid>
    </source>
</reference>
<sequence length="2300" mass="254391">MPKLQYGNVASDQLYLVRVQAGLEGTQVDGGDLLITRTHETVSENSMRNTVHFTLNGVVSNHAYSEFNHLFVFVSPLEQTNEKNKGLLAGLNPSDTFFHQNANDNLRLHQPTLVAPNGAEIPAHILDSGINVVRYDAPEVINGKTLQATRDIAVGNVLKELGAPVNKIGMWGWSDTPDPTPEQRNALIESLGYDKEHIATVHNGSPEEEIEALIGRYVYHNNRILNGERLDTLDSGLQIPHIEQITQNRQSILSTIEKMPNEEVRQKMTDRFNQIDQRFQQKLADYEAANTQQFGTINNFDDDDDFEFTGFNSPSSDQLDNDIGMVQPPPLPEEVKVSVPPPLPQDYLDSLDARYEDVGIPMPDQSLVSQSNSVPPPLPVQEEEPNMAMENQDRENGNVQPQSAPQDYDPFWDVGIQDPVEPSNYDFEMGNQDFGEPPPGQSSFEGFDEAYMSQINSQPEPNDIGVQPMAETQNDSVFEGTTVDLNSLTPNYLLHPTRTMAEIHQAFDSFAQAPAAQVKAHFDKWKKQDIEELNNLVTNDARALFDQELNTHNAGKSLNEAKFPTLSGAWYNSPNGSDAALKGLDSNAFQRVPVVAFQSINPKTRELQEVTRYAMQAVDPAHPDVAKFIDARQAMVNDKVVKNTATNALKKTDLDNLIATAPENGIYLGIAKEGLPLKSALNVVQHPSIAGRAEEVKLGEDNEIAVAPDGLSFNETPREVYGIRGTDPEHPVTVEELEAAENDRKRDFAVGITEGLDISKPELDDKEPEQDPAKAPENAVKPKAEVDSENKVEEKPAVKKPNGRNNFKKNTGPGVDTGMASNFAGNGGQGGQKTKGNNSKDLTDDLEEQPRKPRKAGSTEIETPSARYLVEQLLQAAQKAFLAILKMLAKLLKFLFNGAKAGYFAGKAALLGHKGLDNFDAKMKRDNAIMKTLDTLSFDRTKNTKSKNNGKGIAVANLPNSLGDKDPEKSISAQLDKLNAKFAEGTGRKYDTLAASITDGKVVPVEPVNDVQLAEFDKLAGTDTMFTTKNGERFVILGDAPTEEGDKPKYEVIKLSDSTIIPIERNSPDFQRHVVSVYKDEVADQLEAVAYDSKVLSPDVATNRNDYKSKPDAFFKKYPDEKEKLITTDKAVLEDRIGRLLQHKDTGMPHVIVGVDTFARKDGSRAVTYQTVEMTTDTPADLNFLRDAKIHTTKPTDFAKNSLSASDVLDPKLKDRLVDLQMNGFEIQRNGIGLDLADLKTLGASFLELSKSGIHRLTSSELDHVINTLDDLAKIHPNVTASSNEIKFDPAAVQEKLQEKEAVYIQEYLSKQNIDINDPSIKQGINSRIGFFGKQPRPKLTPLDTPLDTPIPTLSADQEVVAPTIKSNKPDQKAVFNLDNDGIGYAAPVVAAAVPVMTNAAPGPIDIDPDVNVANDTFIQSNDTSLNFTDETFIGPLPQEIEFKDIAINPHNQVFVQAYDNSIDYDREYDGVKAFEMPEFEPKDQTNEAFINDVWNDSPRGAINEQVQSKEVELIQVPDFKFEIPQAEAPQVTDATFDNFLKDFNAANPVEAVAPAVEAKKEAEIDWGVDALKLDLADLAKQNFAPESSVNTPEISYSTEDLFNQLLEEQPEVVAAEPAEVQPVMLTPEQEMILDNAVEDMKARIEVDKQEMLMELEQEAQALQVEEPNLDTVAHIVEQQEAAIQKEMGRGPRTVITGEAVPVKLNFSLSEISTMPTMGTSDLIANIRSPNFAEQMQLKTLSTFAARNPDVQTLTADELKAATEHVRLSDTSNLLRLHRDEVNSSGYEQSALFAPGLRSINGVEGDQSLMARRNRHEPFEALKERILHELEASDNHPATVKMCEQVLQTRINSDVTKLGRACEAVGLSLNKSFTQSNNFENVAQFRETFKSQFPDTDLKINDLVLNDKTGDMMTVVGRRLEDIENNGVSSKAERLLVAKASAIGLVGTPEAIDPADVKLAAEAGGRLTNRQIERFENLNLNDINGLDIKSAPSKLDLSHNAELDGAKNNILAMLTNPQEHPDDSLACELQDMRDSLNQDRDRFFEIQREVMHNPAVVQFMANVQERLAESKMDASLISIVLPVQNEQGALLKYENVVNFDTLNMLREMNSTNKADENGFYKQTDFAKVLIEANDPKLNAQVAELGRVSRNIADTMGSIDEIRAEMVTQVFNDAENQGNFTKEDITRLHQQVTNDTISTRESLPAILGSVAQYSEVANTIEQNRNNPTPMTNEEIVNEGKGKFGKFLDKVSSMFKRSDNEQEEAITAKSNDLFAPKAEVKVKVEVEKDKRRDNNNDSALSM</sequence>
<keyword evidence="2" id="KW-0614">Plasmid</keyword>
<gene>
    <name evidence="2" type="ORF">FSC09_15000</name>
</gene>
<dbReference type="EMBL" id="CP044456">
    <property type="protein sequence ID" value="QIC71701.1"/>
    <property type="molecule type" value="Genomic_DNA"/>
</dbReference>
<protein>
    <submittedName>
        <fullName evidence="2">Uncharacterized protein</fullName>
    </submittedName>
</protein>
<feature type="compositionally biased region" description="Basic and acidic residues" evidence="1">
    <location>
        <begin position="757"/>
        <end position="797"/>
    </location>
</feature>
<feature type="region of interest" description="Disordered" evidence="1">
    <location>
        <begin position="755"/>
        <end position="861"/>
    </location>
</feature>
<accession>A0A6C0Y618</accession>
<feature type="region of interest" description="Disordered" evidence="1">
    <location>
        <begin position="363"/>
        <end position="382"/>
    </location>
</feature>
<evidence type="ECO:0000313" key="3">
    <source>
        <dbReference type="Proteomes" id="UP000503440"/>
    </source>
</evidence>
<feature type="region of interest" description="Disordered" evidence="1">
    <location>
        <begin position="298"/>
        <end position="342"/>
    </location>
</feature>
<dbReference type="Proteomes" id="UP000503440">
    <property type="component" value="Plasmid pB18-1"/>
</dbReference>
<evidence type="ECO:0000256" key="1">
    <source>
        <dbReference type="SAM" id="MobiDB-lite"/>
    </source>
</evidence>
<organism evidence="2 3">
    <name type="scientific">Acinetobacter indicus</name>
    <dbReference type="NCBI Taxonomy" id="756892"/>
    <lineage>
        <taxon>Bacteria</taxon>
        <taxon>Pseudomonadati</taxon>
        <taxon>Pseudomonadota</taxon>
        <taxon>Gammaproteobacteria</taxon>
        <taxon>Moraxellales</taxon>
        <taxon>Moraxellaceae</taxon>
        <taxon>Acinetobacter</taxon>
    </lineage>
</organism>
<evidence type="ECO:0000313" key="2">
    <source>
        <dbReference type="EMBL" id="QIC71701.1"/>
    </source>
</evidence>
<dbReference type="RefSeq" id="WP_163146359.1">
    <property type="nucleotide sequence ID" value="NZ_CP044456.1"/>
</dbReference>
<name>A0A6C0Y618_9GAMM</name>
<proteinExistence type="predicted"/>
<geneLocation type="plasmid" evidence="3">
    <name>pb18-1</name>
</geneLocation>